<evidence type="ECO:0000313" key="2">
    <source>
        <dbReference type="EMBL" id="AAV43719.1"/>
    </source>
</evidence>
<dbReference type="InterPro" id="IPR001466">
    <property type="entry name" value="Beta-lactam-related"/>
</dbReference>
<dbReference type="GeneID" id="93290943"/>
<protein>
    <submittedName>
        <fullName evidence="2">Penicillin-binding protein</fullName>
    </submittedName>
</protein>
<dbReference type="RefSeq" id="WP_003549527.1">
    <property type="nucleotide sequence ID" value="NC_006814.3"/>
</dbReference>
<dbReference type="PATRIC" id="fig|272621.13.peg.1825"/>
<keyword evidence="3" id="KW-1185">Reference proteome</keyword>
<proteinExistence type="predicted"/>
<dbReference type="MEROPS" id="S12.A21"/>
<gene>
    <name evidence="2" type="ordered locus">LBA1922</name>
</gene>
<dbReference type="PANTHER" id="PTHR43283">
    <property type="entry name" value="BETA-LACTAMASE-RELATED"/>
    <property type="match status" value="1"/>
</dbReference>
<dbReference type="SUPFAM" id="SSF56601">
    <property type="entry name" value="beta-lactamase/transpeptidase-like"/>
    <property type="match status" value="1"/>
</dbReference>
<accession>Q5FHV5</accession>
<dbReference type="EMBL" id="CP000033">
    <property type="protein sequence ID" value="AAV43719.1"/>
    <property type="molecule type" value="Genomic_DNA"/>
</dbReference>
<dbReference type="Gene3D" id="3.40.710.10">
    <property type="entry name" value="DD-peptidase/beta-lactamase superfamily"/>
    <property type="match status" value="1"/>
</dbReference>
<dbReference type="PANTHER" id="PTHR43283:SF3">
    <property type="entry name" value="BETA-LACTAMASE FAMILY PROTEIN (AFU_ORTHOLOGUE AFUA_5G07500)"/>
    <property type="match status" value="1"/>
</dbReference>
<sequence>MRRAINRLGVKGSVLVTSNMKPVLNYATNNSTDTSYLINSVQKSMTAAMVMREVQKGKLSLDYKLSKYYPNVDGADSVKISNLLDMTSGLDLQQGQELGTKEFISDEKNIEHDQKYTIFDAQNLGKWHYTSVNYIYLCGILSKLEHKTYEQLFHETYIKPLGLKQTEFLWSDMSKLRAVNWVPGYEMKEGQYVKVKHDAAVKDAHNELGAGSVVMSNGDLAKTIEYILHGNMLTKQSKQILFKGKAPTFYNGGLYNLKNYKSANGAGEGYYTFMRTTKDGKNMIIIQDNHTVPGEFGKVKKKVNRIMSMMMNF</sequence>
<dbReference type="BioCyc" id="LACI272621:G1G49-1875-MONOMER"/>
<dbReference type="eggNOG" id="COG1680">
    <property type="taxonomic scope" value="Bacteria"/>
</dbReference>
<dbReference type="InterPro" id="IPR050789">
    <property type="entry name" value="Diverse_Enzym_Activities"/>
</dbReference>
<dbReference type="HOGENOM" id="CLU_020027_3_2_9"/>
<feature type="domain" description="Beta-lactamase-related" evidence="1">
    <location>
        <begin position="13"/>
        <end position="256"/>
    </location>
</feature>
<dbReference type="Proteomes" id="UP000006381">
    <property type="component" value="Chromosome"/>
</dbReference>
<organism evidence="3">
    <name type="scientific">Lactobacillus acidophilus (strain ATCC 700396 / NCK56 / N2 / NCFM)</name>
    <dbReference type="NCBI Taxonomy" id="272621"/>
    <lineage>
        <taxon>Bacteria</taxon>
        <taxon>Bacillati</taxon>
        <taxon>Bacillota</taxon>
        <taxon>Bacilli</taxon>
        <taxon>Lactobacillales</taxon>
        <taxon>Lactobacillaceae</taxon>
        <taxon>Lactobacillus</taxon>
    </lineage>
</organism>
<dbReference type="AlphaFoldDB" id="Q5FHV5"/>
<evidence type="ECO:0000259" key="1">
    <source>
        <dbReference type="Pfam" id="PF00144"/>
    </source>
</evidence>
<name>Q5FHV5_LACAC</name>
<dbReference type="InterPro" id="IPR012338">
    <property type="entry name" value="Beta-lactam/transpept-like"/>
</dbReference>
<reference evidence="2 3" key="1">
    <citation type="journal article" date="2005" name="Proc. Natl. Acad. Sci. U.S.A.">
        <title>Complete genome sequence of the probiotic lactic acid bacterium Lactobacillus acidophilus NCFM.</title>
        <authorList>
            <person name="Altermann E."/>
            <person name="Russell W.M."/>
            <person name="Azcarate-Peril M.A."/>
            <person name="Barrangou R."/>
            <person name="Buck B.L."/>
            <person name="McAuliffe O."/>
            <person name="Souther N."/>
            <person name="Dobson A."/>
            <person name="Duong T."/>
            <person name="Callanan M."/>
            <person name="Lick S."/>
            <person name="Hamrick A."/>
            <person name="Cano R."/>
            <person name="Klaenhammer T.R."/>
        </authorList>
    </citation>
    <scope>NUCLEOTIDE SEQUENCE [LARGE SCALE GENOMIC DNA]</scope>
    <source>
        <strain evidence="3">ATCC 700396 / NCK56 / N2 / NCFM</strain>
    </source>
</reference>
<dbReference type="Pfam" id="PF00144">
    <property type="entry name" value="Beta-lactamase"/>
    <property type="match status" value="1"/>
</dbReference>
<evidence type="ECO:0000313" key="3">
    <source>
        <dbReference type="Proteomes" id="UP000006381"/>
    </source>
</evidence>
<dbReference type="STRING" id="272621.LBA1922"/>
<dbReference type="KEGG" id="lac:LBA1922"/>
<dbReference type="OrthoDB" id="2151402at2"/>